<sequence>MPSPSPTPGPIPDLNELVALFYHEPQELGVFEQVDEQEVPEPFHQLLAHHAHMTVTVEAFHKTPVDVQVLSTRREGMMYARKILLTRQTDGAVVQFGLVQLNFNYLAPEVRDEIALEQTPLGRVLIRRNVLREVQLVGLFRIEPGPDLQRHLGTREGEVVYGRTALIYCDGQPAVELLEIVTPS</sequence>
<dbReference type="OrthoDB" id="268218at2"/>
<dbReference type="InterPro" id="IPR028978">
    <property type="entry name" value="Chorismate_lyase_/UTRA_dom_sf"/>
</dbReference>
<accession>D2R187</accession>
<dbReference type="HOGENOM" id="CLU_1509507_0_0_0"/>
<dbReference type="eggNOG" id="COG3161">
    <property type="taxonomic scope" value="Bacteria"/>
</dbReference>
<evidence type="ECO:0000313" key="1">
    <source>
        <dbReference type="EMBL" id="ADB14872.1"/>
    </source>
</evidence>
<dbReference type="EMBL" id="CP001848">
    <property type="protein sequence ID" value="ADB14872.1"/>
    <property type="molecule type" value="Genomic_DNA"/>
</dbReference>
<organism evidence="1 2">
    <name type="scientific">Pirellula staleyi (strain ATCC 27377 / DSM 6068 / ICPB 4128)</name>
    <name type="common">Pirella staleyi</name>
    <dbReference type="NCBI Taxonomy" id="530564"/>
    <lineage>
        <taxon>Bacteria</taxon>
        <taxon>Pseudomonadati</taxon>
        <taxon>Planctomycetota</taxon>
        <taxon>Planctomycetia</taxon>
        <taxon>Pirellulales</taxon>
        <taxon>Pirellulaceae</taxon>
        <taxon>Pirellula</taxon>
    </lineage>
</organism>
<keyword evidence="2" id="KW-1185">Reference proteome</keyword>
<dbReference type="AlphaFoldDB" id="D2R187"/>
<name>D2R187_PIRSD</name>
<reference evidence="1 2" key="1">
    <citation type="journal article" date="2009" name="Stand. Genomic Sci.">
        <title>Complete genome sequence of Pirellula staleyi type strain (ATCC 27377).</title>
        <authorList>
            <person name="Clum A."/>
            <person name="Tindall B.J."/>
            <person name="Sikorski J."/>
            <person name="Ivanova N."/>
            <person name="Mavrommatis K."/>
            <person name="Lucas S."/>
            <person name="Glavina del Rio T."/>
            <person name="Nolan M."/>
            <person name="Chen F."/>
            <person name="Tice H."/>
            <person name="Pitluck S."/>
            <person name="Cheng J.F."/>
            <person name="Chertkov O."/>
            <person name="Brettin T."/>
            <person name="Han C."/>
            <person name="Detter J.C."/>
            <person name="Kuske C."/>
            <person name="Bruce D."/>
            <person name="Goodwin L."/>
            <person name="Ovchinikova G."/>
            <person name="Pati A."/>
            <person name="Mikhailova N."/>
            <person name="Chen A."/>
            <person name="Palaniappan K."/>
            <person name="Land M."/>
            <person name="Hauser L."/>
            <person name="Chang Y.J."/>
            <person name="Jeffries C.D."/>
            <person name="Chain P."/>
            <person name="Rohde M."/>
            <person name="Goker M."/>
            <person name="Bristow J."/>
            <person name="Eisen J.A."/>
            <person name="Markowitz V."/>
            <person name="Hugenholtz P."/>
            <person name="Kyrpides N.C."/>
            <person name="Klenk H.P."/>
            <person name="Lapidus A."/>
        </authorList>
    </citation>
    <scope>NUCLEOTIDE SEQUENCE [LARGE SCALE GENOMIC DNA]</scope>
    <source>
        <strain evidence="2">ATCC 27377 / DSM 6068 / ICPB 4128</strain>
    </source>
</reference>
<proteinExistence type="predicted"/>
<dbReference type="Proteomes" id="UP000001887">
    <property type="component" value="Chromosome"/>
</dbReference>
<evidence type="ECO:0000313" key="2">
    <source>
        <dbReference type="Proteomes" id="UP000001887"/>
    </source>
</evidence>
<protein>
    <submittedName>
        <fullName evidence="1">Uncharacterized protein</fullName>
    </submittedName>
</protein>
<dbReference type="SUPFAM" id="SSF64288">
    <property type="entry name" value="Chorismate lyase-like"/>
    <property type="match status" value="1"/>
</dbReference>
<dbReference type="KEGG" id="psl:Psta_0176"/>
<dbReference type="Gene3D" id="3.40.1410.10">
    <property type="entry name" value="Chorismate lyase-like"/>
    <property type="match status" value="1"/>
</dbReference>
<dbReference type="STRING" id="530564.Psta_0176"/>
<gene>
    <name evidence="1" type="ordered locus">Psta_0176</name>
</gene>